<dbReference type="EMBL" id="MQMF01000002">
    <property type="protein sequence ID" value="OOE12719.1"/>
    <property type="molecule type" value="Genomic_DNA"/>
</dbReference>
<name>A0A1V3G8I4_9BACL</name>
<sequence>MAELFTPKRLQSFPVHSLIAGMSVNSLRKEQKMPNRTKKRTNRTKISPDRTKKWRNRTLFLLNRTKIAVLIKSVRLKKTPHFKVKKSYIKRFLLSCT</sequence>
<dbReference type="Proteomes" id="UP000188597">
    <property type="component" value="Unassembled WGS sequence"/>
</dbReference>
<protein>
    <submittedName>
        <fullName evidence="2">Uncharacterized protein</fullName>
    </submittedName>
</protein>
<comment type="caution">
    <text evidence="2">The sequence shown here is derived from an EMBL/GenBank/DDBJ whole genome shotgun (WGS) entry which is preliminary data.</text>
</comment>
<feature type="region of interest" description="Disordered" evidence="1">
    <location>
        <begin position="26"/>
        <end position="51"/>
    </location>
</feature>
<proteinExistence type="predicted"/>
<dbReference type="AlphaFoldDB" id="A0A1V3G8I4"/>
<evidence type="ECO:0000256" key="1">
    <source>
        <dbReference type="SAM" id="MobiDB-lite"/>
    </source>
</evidence>
<evidence type="ECO:0000313" key="2">
    <source>
        <dbReference type="EMBL" id="OOE12719.1"/>
    </source>
</evidence>
<organism evidence="2 3">
    <name type="scientific">Fictibacillus arsenicus</name>
    <dbReference type="NCBI Taxonomy" id="255247"/>
    <lineage>
        <taxon>Bacteria</taxon>
        <taxon>Bacillati</taxon>
        <taxon>Bacillota</taxon>
        <taxon>Bacilli</taxon>
        <taxon>Bacillales</taxon>
        <taxon>Fictibacillaceae</taxon>
        <taxon>Fictibacillus</taxon>
    </lineage>
</organism>
<accession>A0A1V3G8I4</accession>
<reference evidence="2 3" key="1">
    <citation type="submission" date="2016-11" db="EMBL/GenBank/DDBJ databases">
        <authorList>
            <person name="Jaros S."/>
            <person name="Januszkiewicz K."/>
            <person name="Wedrychowicz H."/>
        </authorList>
    </citation>
    <scope>NUCLEOTIDE SEQUENCE [LARGE SCALE GENOMIC DNA]</scope>
    <source>
        <strain evidence="2 3">Con a/3</strain>
    </source>
</reference>
<gene>
    <name evidence="2" type="ORF">UN64_11700</name>
</gene>
<evidence type="ECO:0000313" key="3">
    <source>
        <dbReference type="Proteomes" id="UP000188597"/>
    </source>
</evidence>